<dbReference type="EMBL" id="JACXAF010000012">
    <property type="protein sequence ID" value="MBD1389812.1"/>
    <property type="molecule type" value="Genomic_DNA"/>
</dbReference>
<sequence length="323" mass="37007">MSKQPEWHLGLFVHLPKTAGTSFRYALEQQKKTLSDYGQLSPQTDSLLLDTVYEGDFCQAIEQIEKSDVEWLAGHFSLRKYLNFVDVRRVVSFVREPTEQVISHYYHSQKLNGFAGSFEEFIRTPKSINVQSRHLGGVPIGLIGYIGITELYGESLQLINRGLQLQLRNVTKNVSEARTDDLLLSDGIDREAIKKINQHDVAFYTEARWLHQQRLAFAKSDKPWTYGATRIIQAGREKGTIVGCCFSSTSEQAVSVDIYKDGKHEATLIANEFYQEYPKANFPRHRYIGFRFKSPTADFAESQYDVYVSDTKQKLNFEPLVVK</sequence>
<proteinExistence type="predicted"/>
<name>A0A8J6QUG7_9GAMM</name>
<dbReference type="RefSeq" id="WP_191144909.1">
    <property type="nucleotide sequence ID" value="NZ_JACXAF010000012.1"/>
</dbReference>
<protein>
    <recommendedName>
        <fullName evidence="3">Sulfotransferase family protein</fullName>
    </recommendedName>
</protein>
<dbReference type="InterPro" id="IPR027417">
    <property type="entry name" value="P-loop_NTPase"/>
</dbReference>
<dbReference type="Gene3D" id="3.40.50.300">
    <property type="entry name" value="P-loop containing nucleotide triphosphate hydrolases"/>
    <property type="match status" value="1"/>
</dbReference>
<evidence type="ECO:0000313" key="2">
    <source>
        <dbReference type="Proteomes" id="UP000638014"/>
    </source>
</evidence>
<comment type="caution">
    <text evidence="1">The sequence shown here is derived from an EMBL/GenBank/DDBJ whole genome shotgun (WGS) entry which is preliminary data.</text>
</comment>
<evidence type="ECO:0000313" key="1">
    <source>
        <dbReference type="EMBL" id="MBD1389812.1"/>
    </source>
</evidence>
<evidence type="ECO:0008006" key="3">
    <source>
        <dbReference type="Google" id="ProtNLM"/>
    </source>
</evidence>
<dbReference type="SUPFAM" id="SSF52540">
    <property type="entry name" value="P-loop containing nucleoside triphosphate hydrolases"/>
    <property type="match status" value="1"/>
</dbReference>
<dbReference type="AlphaFoldDB" id="A0A8J6QUG7"/>
<keyword evidence="2" id="KW-1185">Reference proteome</keyword>
<gene>
    <name evidence="1" type="ORF">IC617_10270</name>
</gene>
<reference evidence="1" key="1">
    <citation type="submission" date="2020-09" db="EMBL/GenBank/DDBJ databases">
        <title>A novel bacterium of genus Neiella, isolated from South China Sea.</title>
        <authorList>
            <person name="Huang H."/>
            <person name="Mo K."/>
            <person name="Hu Y."/>
        </authorList>
    </citation>
    <scope>NUCLEOTIDE SEQUENCE</scope>
    <source>
        <strain evidence="1">HB171785</strain>
    </source>
</reference>
<organism evidence="1 2">
    <name type="scientific">Neiella litorisoli</name>
    <dbReference type="NCBI Taxonomy" id="2771431"/>
    <lineage>
        <taxon>Bacteria</taxon>
        <taxon>Pseudomonadati</taxon>
        <taxon>Pseudomonadota</taxon>
        <taxon>Gammaproteobacteria</taxon>
        <taxon>Alteromonadales</taxon>
        <taxon>Echinimonadaceae</taxon>
        <taxon>Neiella</taxon>
    </lineage>
</organism>
<dbReference type="Proteomes" id="UP000638014">
    <property type="component" value="Unassembled WGS sequence"/>
</dbReference>
<accession>A0A8J6QUG7</accession>